<organism evidence="1 2">
    <name type="scientific">Sporanaerobium hydrogeniformans</name>
    <dbReference type="NCBI Taxonomy" id="3072179"/>
    <lineage>
        <taxon>Bacteria</taxon>
        <taxon>Bacillati</taxon>
        <taxon>Bacillota</taxon>
        <taxon>Clostridia</taxon>
        <taxon>Lachnospirales</taxon>
        <taxon>Lachnospiraceae</taxon>
        <taxon>Sporanaerobium</taxon>
    </lineage>
</organism>
<accession>A0AC61DA00</accession>
<gene>
    <name evidence="1" type="ORF">CS063_14705</name>
</gene>
<dbReference type="EMBL" id="PEDL01000022">
    <property type="protein sequence ID" value="PHV69610.1"/>
    <property type="molecule type" value="Genomic_DNA"/>
</dbReference>
<evidence type="ECO:0000313" key="1">
    <source>
        <dbReference type="EMBL" id="PHV69610.1"/>
    </source>
</evidence>
<keyword evidence="2" id="KW-1185">Reference proteome</keyword>
<evidence type="ECO:0000313" key="2">
    <source>
        <dbReference type="Proteomes" id="UP000224460"/>
    </source>
</evidence>
<dbReference type="Proteomes" id="UP000224460">
    <property type="component" value="Unassembled WGS sequence"/>
</dbReference>
<sequence length="2006" mass="220326">MKNIRKKSLSLLLSLTVLMSTFLGLTPVNVWASSSILLFEDTFQNPQTTSQAWSINAGTWDAEWSLKKNPTETEKDALFYERKASEGYLTVGDTAWSDYTIETKVYMPTGDSWINLRGRVQADSSKYYQMTYNPGTKTIGLEVVTASGTTTLKSYSKQLNANQWYTFKIAFNGSTINCYLDGEKIINVVNSTYTSGKVGLRSNWGSMYVSEYRAKSIPVNTEALSCTAKTASSVTLDWSDITGATSYTLYRAENNDSDYKEVYNGAASNYEDTNVTQGTPYYYKMTYTNEEESQYSSSLRVIPSETSYAIRLDETAYTLNTGKTHATKVTRENEDTSTIDVTSEATYSSLDESVATVNAEGVVTAVALGSTKIKVTYDGKDYEVNVTVANDRVVHYTFDEGTGTEASSSAGSLGNAILKNGAQWLPGGGVVLDGKDDYIELPQNILNGLNNVTITAHVYISPESKNPFWIFNFGSSTDPNSDGNANYLGFLQDGSGNYRVAVTKTRWSGEKNTTASSPLPRGIWKTIAYSQEGKVGRIYIDGVKLGETADVGYLASDIINTKNFIGRAPYVSDNYVKGKVSDFTVYNRTLTDAELQKISAANKALGFQKDVDSLSLGDISAVKADLKLPTQGEYGTTITWASSNIAVIGNDGKVMRPASNAADAEVVLTATITDGEKTATKQFIVKVIKAPSSTQIVALDKEAITLYNLDDLRGNMTLPTIGENGSTITWESSPSLITPTGEVTRPNHGDGDKTVTLTATIKHEAITDTREFSVIVRELPKQEDLEGYLFTYFIGDGKGQEQMFFALSEGNTPLKWQAMNDAKPVLTAKLGEEGLRDPVIVRSPEGDKFYLIATDLQIAAGKGWGAAQTNGSRSIFVWESSDLVNWSKQRLMEVSPELAGCTWAPEIIYDDDKGEYVVYWASKIYADESKSGSPHHRIMYTTTRDFYTFSPAKEYFNPGYSVIDTVMIKNNGKVYRFTKDERDNGTNPGQSKEGKMIFQEVGSSIFANDFTRTPNDFVKKGVKWVEGPLTFKDNLEDKWYLFVDEFGGRGYIPFYTTDLGTGEWIEVPSTDKKMPSPAPRHGTILPLTASEYARLQAHIPVESPERVELVTGVNLPASLSVQVGQVTELEATVMPETADNQEVNWESSDATIVTVENGKLSCLKEGQATITVKTKDGGYMATCKVTVNPATNVSVPVTNVTLNTTQLELKVGKERTLVATVEPTNATLKAVKWESLDPNVAKVDENGIVHGVGIGTTQIVVTTLNEGKTAVCNVEVVLAGNEALYKLDETHGITAQDTLENKADAQLKGGVTWTQGIKEGAAYLNGSDGYIVLPDNIIQDMTNMTIQMWVKPDADNRWARIFDFGTGAGDNMFFTSYGSPGGKKNSIGLHLVVGSVEDTVYAVDNFRLPLGDWAHLAITFEGTTCIIYMNGEEIARNENMRVTPSQLSHSMNYIGKSKYPDPYFKGAVDEFSIQERALTQKEIKDGIKTYLHEPEAVTIQSLQDKVSISTQVGQAPILPNKVDVTYSMGMKDKMNVKWEQVDASKYAKEGTFEVKGTVNTHEYQNVKIPDRADPWVYKHTDGYYYFTASYTDSIHNNDGKYQYIKLVLRRAKTIEGLNTAEEKVVYSMEPLQGTRSPHIWAPEIHYINGKWYIYYTQTISSTDQWAIRPHVIECEGQDPMTDGWKNPERVKAAAGDTLAFSGFSLDHTYFEHNGRSYLIWAQNNPNSNLYIAEMENPYTLKTSAVCIAVPTYSWEIKGYRVNEGPSVIKRNGNIYVSYSASATDANYAVGFLTASEDSNLLDANSWEKTRYPVLISNPDTGIYGPGHSSFTVSEDGTEDILIYHGRPEKKLVSGSYEPLYDSGRHAYAQKIYWDTNGRPYLGIPKGNTQGEVRTVTATITVSAGSVITPTITELKNVQVTTVVGTKPQLPLQVEATYSDTTKAMVNVVWDTILAEKYAQAGTFIVEGTVEGTTLRARTEVTVKATSSGGGGSGSSGSSSSGGGTLP</sequence>
<proteinExistence type="predicted"/>
<reference evidence="1" key="1">
    <citation type="submission" date="2017-10" db="EMBL/GenBank/DDBJ databases">
        <title>Genome sequence of cellulolytic Lachnospiraceae bacterium XHS1971 isolated from hotspring sediment.</title>
        <authorList>
            <person name="Vasudevan G."/>
            <person name="Joshi A.J."/>
            <person name="Hivarkar S."/>
            <person name="Lanjekar V.B."/>
            <person name="Dhakephalkar P.K."/>
            <person name="Dagar S."/>
        </authorList>
    </citation>
    <scope>NUCLEOTIDE SEQUENCE</scope>
    <source>
        <strain evidence="1">XHS1971</strain>
    </source>
</reference>
<comment type="caution">
    <text evidence="1">The sequence shown here is derived from an EMBL/GenBank/DDBJ whole genome shotgun (WGS) entry which is preliminary data.</text>
</comment>
<feature type="non-terminal residue" evidence="1">
    <location>
        <position position="2006"/>
    </location>
</feature>
<protein>
    <submittedName>
        <fullName evidence="1">Uncharacterized protein</fullName>
    </submittedName>
</protein>
<name>A0AC61DA00_9FIRM</name>